<comment type="caution">
    <text evidence="2">The sequence shown here is derived from an EMBL/GenBank/DDBJ whole genome shotgun (WGS) entry which is preliminary data.</text>
</comment>
<protein>
    <submittedName>
        <fullName evidence="2">Uncharacterized protein</fullName>
    </submittedName>
</protein>
<organism evidence="2 3">
    <name type="scientific">Barrientosiimonas humi</name>
    <dbReference type="NCBI Taxonomy" id="999931"/>
    <lineage>
        <taxon>Bacteria</taxon>
        <taxon>Bacillati</taxon>
        <taxon>Actinomycetota</taxon>
        <taxon>Actinomycetes</taxon>
        <taxon>Micrococcales</taxon>
        <taxon>Dermacoccaceae</taxon>
        <taxon>Barrientosiimonas</taxon>
    </lineage>
</organism>
<dbReference type="RefSeq" id="WP_142007139.1">
    <property type="nucleotide sequence ID" value="NZ_CAJTBP010000001.1"/>
</dbReference>
<dbReference type="OrthoDB" id="4861979at2"/>
<feature type="compositionally biased region" description="Low complexity" evidence="1">
    <location>
        <begin position="122"/>
        <end position="138"/>
    </location>
</feature>
<dbReference type="Proteomes" id="UP000318336">
    <property type="component" value="Unassembled WGS sequence"/>
</dbReference>
<dbReference type="AlphaFoldDB" id="A0A542XG60"/>
<accession>A0A542XG60</accession>
<feature type="region of interest" description="Disordered" evidence="1">
    <location>
        <begin position="120"/>
        <end position="141"/>
    </location>
</feature>
<keyword evidence="3" id="KW-1185">Reference proteome</keyword>
<dbReference type="EMBL" id="VFOK01000001">
    <property type="protein sequence ID" value="TQL34785.1"/>
    <property type="molecule type" value="Genomic_DNA"/>
</dbReference>
<name>A0A542XG60_9MICO</name>
<reference evidence="2 3" key="1">
    <citation type="submission" date="2019-06" db="EMBL/GenBank/DDBJ databases">
        <title>Sequencing the genomes of 1000 actinobacteria strains.</title>
        <authorList>
            <person name="Klenk H.-P."/>
        </authorList>
    </citation>
    <scope>NUCLEOTIDE SEQUENCE [LARGE SCALE GENOMIC DNA]</scope>
    <source>
        <strain evidence="2 3">DSM 24617</strain>
    </source>
</reference>
<evidence type="ECO:0000256" key="1">
    <source>
        <dbReference type="SAM" id="MobiDB-lite"/>
    </source>
</evidence>
<proteinExistence type="predicted"/>
<feature type="compositionally biased region" description="Polar residues" evidence="1">
    <location>
        <begin position="52"/>
        <end position="67"/>
    </location>
</feature>
<gene>
    <name evidence="2" type="ORF">FB554_2964</name>
</gene>
<feature type="region of interest" description="Disordered" evidence="1">
    <location>
        <begin position="1"/>
        <end position="89"/>
    </location>
</feature>
<evidence type="ECO:0000313" key="2">
    <source>
        <dbReference type="EMBL" id="TQL34785.1"/>
    </source>
</evidence>
<evidence type="ECO:0000313" key="3">
    <source>
        <dbReference type="Proteomes" id="UP000318336"/>
    </source>
</evidence>
<sequence>MTAPKTPQGPSSPDEDPTGVRQLLASLPDPGPMPQDVTLRIESALREEQAARGSSSADNVTPLVSRSTADDTDVERVDTRTSSGNGGSVRWLRPLAAVGAAAAIGIGALAGYQALRGDQGVAPAAAPPSSSAAQQQPSGSDVLDRITIQNSGREYSASGLATQAAALKTPTSTMDPAQASAQGTGPIGTPAGLLSCMRSMGTEMLGGGLPDKISADLGKYEGQPAVIVVVTEGGESKAWVLSRTCTDGNGKIAGPTAVV</sequence>